<keyword evidence="3" id="KW-1185">Reference proteome</keyword>
<evidence type="ECO:0000256" key="1">
    <source>
        <dbReference type="SAM" id="MobiDB-lite"/>
    </source>
</evidence>
<proteinExistence type="predicted"/>
<feature type="region of interest" description="Disordered" evidence="1">
    <location>
        <begin position="1"/>
        <end position="117"/>
    </location>
</feature>
<dbReference type="Proteomes" id="UP000076842">
    <property type="component" value="Unassembled WGS sequence"/>
</dbReference>
<reference evidence="2 3" key="1">
    <citation type="journal article" date="2016" name="Mol. Biol. Evol.">
        <title>Comparative Genomics of Early-Diverging Mushroom-Forming Fungi Provides Insights into the Origins of Lignocellulose Decay Capabilities.</title>
        <authorList>
            <person name="Nagy L.G."/>
            <person name="Riley R."/>
            <person name="Tritt A."/>
            <person name="Adam C."/>
            <person name="Daum C."/>
            <person name="Floudas D."/>
            <person name="Sun H."/>
            <person name="Yadav J.S."/>
            <person name="Pangilinan J."/>
            <person name="Larsson K.H."/>
            <person name="Matsuura K."/>
            <person name="Barry K."/>
            <person name="Labutti K."/>
            <person name="Kuo R."/>
            <person name="Ohm R.A."/>
            <person name="Bhattacharya S.S."/>
            <person name="Shirouzu T."/>
            <person name="Yoshinaga Y."/>
            <person name="Martin F.M."/>
            <person name="Grigoriev I.V."/>
            <person name="Hibbett D.S."/>
        </authorList>
    </citation>
    <scope>NUCLEOTIDE SEQUENCE [LARGE SCALE GENOMIC DNA]</scope>
    <source>
        <strain evidence="2 3">HHB12733</strain>
    </source>
</reference>
<gene>
    <name evidence="2" type="ORF">CALCODRAFT_488913</name>
</gene>
<evidence type="ECO:0000313" key="3">
    <source>
        <dbReference type="Proteomes" id="UP000076842"/>
    </source>
</evidence>
<feature type="compositionally biased region" description="Low complexity" evidence="1">
    <location>
        <begin position="1"/>
        <end position="21"/>
    </location>
</feature>
<dbReference type="InParanoid" id="A0A165C2Q1"/>
<name>A0A165C2Q1_9BASI</name>
<dbReference type="EMBL" id="KV424218">
    <property type="protein sequence ID" value="KZT50160.1"/>
    <property type="molecule type" value="Genomic_DNA"/>
</dbReference>
<protein>
    <submittedName>
        <fullName evidence="2">Uncharacterized protein</fullName>
    </submittedName>
</protein>
<dbReference type="AlphaFoldDB" id="A0A165C2Q1"/>
<feature type="compositionally biased region" description="Basic and acidic residues" evidence="1">
    <location>
        <begin position="85"/>
        <end position="95"/>
    </location>
</feature>
<feature type="compositionally biased region" description="Basic residues" evidence="1">
    <location>
        <begin position="96"/>
        <end position="111"/>
    </location>
</feature>
<sequence>MPSAASRVPSSAASRVPSSVATQASAAKPTLFRHLSRLDKRPPHLFNTSVRSPNRWPTDLLPMQDQVEVEEGEKGDIPVAGAKGGKCEDLKDEDRRHRRARRARNRRRKGHQGQGEGAVRNARVFVPSQDKIAVRATWWGYTLYFPPPILIATIST</sequence>
<evidence type="ECO:0000313" key="2">
    <source>
        <dbReference type="EMBL" id="KZT50160.1"/>
    </source>
</evidence>
<organism evidence="2 3">
    <name type="scientific">Calocera cornea HHB12733</name>
    <dbReference type="NCBI Taxonomy" id="1353952"/>
    <lineage>
        <taxon>Eukaryota</taxon>
        <taxon>Fungi</taxon>
        <taxon>Dikarya</taxon>
        <taxon>Basidiomycota</taxon>
        <taxon>Agaricomycotina</taxon>
        <taxon>Dacrymycetes</taxon>
        <taxon>Dacrymycetales</taxon>
        <taxon>Dacrymycetaceae</taxon>
        <taxon>Calocera</taxon>
    </lineage>
</organism>
<accession>A0A165C2Q1</accession>